<dbReference type="PANTHER" id="PTHR43738">
    <property type="entry name" value="ABC TRANSPORTER, MEMBRANE PROTEIN"/>
    <property type="match status" value="1"/>
</dbReference>
<evidence type="ECO:0000313" key="2">
    <source>
        <dbReference type="EMBL" id="HJD97300.1"/>
    </source>
</evidence>
<dbReference type="EMBL" id="DYZA01000132">
    <property type="protein sequence ID" value="HJD97300.1"/>
    <property type="molecule type" value="Genomic_DNA"/>
</dbReference>
<dbReference type="PANTHER" id="PTHR43738:SF2">
    <property type="entry name" value="ABC TRANSPORTER PERMEASE"/>
    <property type="match status" value="1"/>
</dbReference>
<keyword evidence="1" id="KW-0812">Transmembrane</keyword>
<accession>A0A921AWR6</accession>
<keyword evidence="1" id="KW-0472">Membrane</keyword>
<reference evidence="2" key="1">
    <citation type="journal article" date="2021" name="PeerJ">
        <title>Extensive microbial diversity within the chicken gut microbiome revealed by metagenomics and culture.</title>
        <authorList>
            <person name="Gilroy R."/>
            <person name="Ravi A."/>
            <person name="Getino M."/>
            <person name="Pursley I."/>
            <person name="Horton D.L."/>
            <person name="Alikhan N.F."/>
            <person name="Baker D."/>
            <person name="Gharbi K."/>
            <person name="Hall N."/>
            <person name="Watson M."/>
            <person name="Adriaenssens E.M."/>
            <person name="Foster-Nyarko E."/>
            <person name="Jarju S."/>
            <person name="Secka A."/>
            <person name="Antonio M."/>
            <person name="Oren A."/>
            <person name="Chaudhuri R.R."/>
            <person name="La Ragione R."/>
            <person name="Hildebrand F."/>
            <person name="Pallen M.J."/>
        </authorList>
    </citation>
    <scope>NUCLEOTIDE SEQUENCE</scope>
    <source>
        <strain evidence="2">ChiGjej2B2-19336</strain>
    </source>
</reference>
<dbReference type="RefSeq" id="WP_304122290.1">
    <property type="nucleotide sequence ID" value="NZ_DYZA01000132.1"/>
</dbReference>
<feature type="transmembrane region" description="Helical" evidence="1">
    <location>
        <begin position="297"/>
        <end position="320"/>
    </location>
</feature>
<dbReference type="Proteomes" id="UP000698963">
    <property type="component" value="Unassembled WGS sequence"/>
</dbReference>
<feature type="transmembrane region" description="Helical" evidence="1">
    <location>
        <begin position="261"/>
        <end position="285"/>
    </location>
</feature>
<name>A0A921AWR6_9BACT</name>
<protein>
    <submittedName>
        <fullName evidence="2">ABC transporter permease</fullName>
    </submittedName>
</protein>
<evidence type="ECO:0000313" key="3">
    <source>
        <dbReference type="Proteomes" id="UP000698963"/>
    </source>
</evidence>
<evidence type="ECO:0000256" key="1">
    <source>
        <dbReference type="SAM" id="Phobius"/>
    </source>
</evidence>
<dbReference type="AlphaFoldDB" id="A0A921AWR6"/>
<comment type="caution">
    <text evidence="2">The sequence shown here is derived from an EMBL/GenBank/DDBJ whole genome shotgun (WGS) entry which is preliminary data.</text>
</comment>
<reference evidence="2" key="2">
    <citation type="submission" date="2021-09" db="EMBL/GenBank/DDBJ databases">
        <authorList>
            <person name="Gilroy R."/>
        </authorList>
    </citation>
    <scope>NUCLEOTIDE SEQUENCE</scope>
    <source>
        <strain evidence="2">ChiGjej2B2-19336</strain>
    </source>
</reference>
<gene>
    <name evidence="2" type="ORF">K8W16_06620</name>
</gene>
<keyword evidence="1" id="KW-1133">Transmembrane helix</keyword>
<dbReference type="InterPro" id="IPR051125">
    <property type="entry name" value="ABC-4/HrtB_transporter"/>
</dbReference>
<sequence length="323" mass="33742">MNPFLFLRGEFRRSWGGALALALVLALAGSLSPAVSLMERAIRSGMASSADAFDLVVGAKGSAVDLVLGTVYLRPEALSLLPAGTLEEVKAHGGIRWAAPLAFGDRWRNYPIAGTSSELVNLGGRRPLASGRMFLTPGEAVVGAGVPLKEGDSFMPSHGSVAEAALDEGGSSHAHDHPFRVVGKMPATGTPWDRAIVVPIEALWKMHGAGEGRCSAVVVKPVTVADAYRLRAALNGRDTQAVFSGEVLTRLFGTLEEVQRVMLMLTFAAQAAALAAALVSGFFAVAMRVKSLALLRALGASHAFLAVSVWLMVSGVMLAGCLL</sequence>
<proteinExistence type="predicted"/>
<feature type="non-terminal residue" evidence="2">
    <location>
        <position position="323"/>
    </location>
</feature>
<organism evidence="2 3">
    <name type="scientific">Mailhella massiliensis</name>
    <dbReference type="NCBI Taxonomy" id="1903261"/>
    <lineage>
        <taxon>Bacteria</taxon>
        <taxon>Pseudomonadati</taxon>
        <taxon>Thermodesulfobacteriota</taxon>
        <taxon>Desulfovibrionia</taxon>
        <taxon>Desulfovibrionales</taxon>
        <taxon>Desulfovibrionaceae</taxon>
        <taxon>Mailhella</taxon>
    </lineage>
</organism>